<name>G8BQP4_TETPH</name>
<dbReference type="GO" id="GO:0004519">
    <property type="term" value="F:endonuclease activity"/>
    <property type="evidence" value="ECO:0007669"/>
    <property type="project" value="TreeGrafter"/>
</dbReference>
<dbReference type="STRING" id="1071381.G8BQP4"/>
<sequence>MEDNDTISPIELLKSIFRDHSIATIKKALEGSNNDIELASSMILSDKSDTLQDVNIVNDELESELDRLSKIFPSIEKVEIEKLLKDSNGKYDIIPELLNLEHIHSQDIQDQRKLQNSIVEDQNQKKILDNTAWVSKDQYTNEIVKYTFVSKETASHFYYKNACNFLLAILDIIQSTLNPIEAVKNPSSSNLKGNLKELRKNKFNGKIMGGKVQTNNSLAHFKRGDKNQNMYSLLNDGLPINSEETDPISTASMIDDELVNDLIRNNSCIGSLNRHTIYQFFIFYKGDIEKTVALALLFIQNNYKDLETLQNSVVLTFNSKEILRSPQGKKSNISSKSTQNKLLPKSSLQKKGFVNTSNFNLASEMVDHLFENYRLDFHGFLPNEAILTLQHSLNIWWSSEMDEREVAVQKLSTSKVMNVKPLQVITGRGIHSANGISQVRIKVKKYLVDQGFIFLEEGSYFIVEGKASTVANRI</sequence>
<dbReference type="Proteomes" id="UP000005666">
    <property type="component" value="Chromosome 3"/>
</dbReference>
<dbReference type="Gene3D" id="3.30.1370.110">
    <property type="match status" value="1"/>
</dbReference>
<evidence type="ECO:0000313" key="4">
    <source>
        <dbReference type="Proteomes" id="UP000005666"/>
    </source>
</evidence>
<proteinExistence type="predicted"/>
<dbReference type="RefSeq" id="XP_003684990.1">
    <property type="nucleotide sequence ID" value="XM_003684942.1"/>
</dbReference>
<dbReference type="InterPro" id="IPR036063">
    <property type="entry name" value="Smr_dom_sf"/>
</dbReference>
<organism evidence="3 4">
    <name type="scientific">Tetrapisispora phaffii (strain ATCC 24235 / CBS 4417 / NBRC 1672 / NRRL Y-8282 / UCD 70-5)</name>
    <name type="common">Yeast</name>
    <name type="synonym">Fabospora phaffii</name>
    <dbReference type="NCBI Taxonomy" id="1071381"/>
    <lineage>
        <taxon>Eukaryota</taxon>
        <taxon>Fungi</taxon>
        <taxon>Dikarya</taxon>
        <taxon>Ascomycota</taxon>
        <taxon>Saccharomycotina</taxon>
        <taxon>Saccharomycetes</taxon>
        <taxon>Saccharomycetales</taxon>
        <taxon>Saccharomycetaceae</taxon>
        <taxon>Tetrapisispora</taxon>
    </lineage>
</organism>
<feature type="domain" description="CUE" evidence="2">
    <location>
        <begin position="60"/>
        <end position="102"/>
    </location>
</feature>
<dbReference type="InterPro" id="IPR003892">
    <property type="entry name" value="CUE"/>
</dbReference>
<dbReference type="HOGENOM" id="CLU_590497_0_0_1"/>
<dbReference type="InterPro" id="IPR052772">
    <property type="entry name" value="Endo/PolyKinase_Domain-Protein"/>
</dbReference>
<gene>
    <name evidence="3" type="primary">TPHA0C04060</name>
    <name evidence="3" type="ordered locus">TPHA_0C04060</name>
</gene>
<reference evidence="3 4" key="1">
    <citation type="journal article" date="2011" name="Proc. Natl. Acad. Sci. U.S.A.">
        <title>Evolutionary erosion of yeast sex chromosomes by mating-type switching accidents.</title>
        <authorList>
            <person name="Gordon J.L."/>
            <person name="Armisen D."/>
            <person name="Proux-Wera E."/>
            <person name="Oheigeartaigh S.S."/>
            <person name="Byrne K.P."/>
            <person name="Wolfe K.H."/>
        </authorList>
    </citation>
    <scope>NUCLEOTIDE SEQUENCE [LARGE SCALE GENOMIC DNA]</scope>
    <source>
        <strain evidence="4">ATCC 24235 / CBS 4417 / NBRC 1672 / NRRL Y-8282 / UCD 70-5</strain>
    </source>
</reference>
<dbReference type="GeneID" id="11533922"/>
<dbReference type="GO" id="GO:0005634">
    <property type="term" value="C:nucleus"/>
    <property type="evidence" value="ECO:0007669"/>
    <property type="project" value="TreeGrafter"/>
</dbReference>
<feature type="domain" description="CUE" evidence="2">
    <location>
        <begin position="5"/>
        <end position="48"/>
    </location>
</feature>
<dbReference type="eggNOG" id="KOG2401">
    <property type="taxonomic scope" value="Eukaryota"/>
</dbReference>
<keyword evidence="4" id="KW-1185">Reference proteome</keyword>
<evidence type="ECO:0000259" key="2">
    <source>
        <dbReference type="PROSITE" id="PS51140"/>
    </source>
</evidence>
<dbReference type="InterPro" id="IPR002625">
    <property type="entry name" value="Smr_dom"/>
</dbReference>
<dbReference type="CDD" id="cd14279">
    <property type="entry name" value="CUE"/>
    <property type="match status" value="1"/>
</dbReference>
<dbReference type="KEGG" id="tpf:TPHA_0C04060"/>
<dbReference type="AlphaFoldDB" id="G8BQP4"/>
<accession>G8BQP4</accession>
<dbReference type="PROSITE" id="PS51140">
    <property type="entry name" value="CUE"/>
    <property type="match status" value="2"/>
</dbReference>
<dbReference type="OrthoDB" id="4080456at2759"/>
<evidence type="ECO:0000313" key="3">
    <source>
        <dbReference type="EMBL" id="CCE62556.1"/>
    </source>
</evidence>
<dbReference type="PANTHER" id="PTHR46535">
    <property type="entry name" value="NEDD4-BINDING PROTEIN 2"/>
    <property type="match status" value="1"/>
</dbReference>
<dbReference type="SUPFAM" id="SSF160443">
    <property type="entry name" value="SMR domain-like"/>
    <property type="match status" value="1"/>
</dbReference>
<dbReference type="GO" id="GO:0043130">
    <property type="term" value="F:ubiquitin binding"/>
    <property type="evidence" value="ECO:0007669"/>
    <property type="project" value="InterPro"/>
</dbReference>
<feature type="domain" description="Smr" evidence="1">
    <location>
        <begin position="375"/>
        <end position="466"/>
    </location>
</feature>
<dbReference type="SMART" id="SM00463">
    <property type="entry name" value="SMR"/>
    <property type="match status" value="1"/>
</dbReference>
<dbReference type="OMA" id="NDDHESK"/>
<protein>
    <recommendedName>
        <fullName evidence="5">Smr domain-containing protein</fullName>
    </recommendedName>
</protein>
<evidence type="ECO:0000259" key="1">
    <source>
        <dbReference type="PROSITE" id="PS50828"/>
    </source>
</evidence>
<dbReference type="EMBL" id="HE612858">
    <property type="protein sequence ID" value="CCE62556.1"/>
    <property type="molecule type" value="Genomic_DNA"/>
</dbReference>
<dbReference type="PROSITE" id="PS50828">
    <property type="entry name" value="SMR"/>
    <property type="match status" value="1"/>
</dbReference>
<dbReference type="PANTHER" id="PTHR46535:SF1">
    <property type="entry name" value="NEDD4-BINDING PROTEIN 2"/>
    <property type="match status" value="1"/>
</dbReference>
<evidence type="ECO:0008006" key="5">
    <source>
        <dbReference type="Google" id="ProtNLM"/>
    </source>
</evidence>